<dbReference type="GeneID" id="31233543"/>
<protein>
    <submittedName>
        <fullName evidence="1">Uncharacterized protein</fullName>
    </submittedName>
</protein>
<comment type="caution">
    <text evidence="1">The sequence shown here is derived from an EMBL/GenBank/DDBJ whole genome shotgun (WGS) entry which is preliminary data.</text>
</comment>
<accession>A0ABV9VGD4</accession>
<name>A0ABV9VGD4_STRAZ</name>
<dbReference type="Proteomes" id="UP001595908">
    <property type="component" value="Unassembled WGS sequence"/>
</dbReference>
<keyword evidence="2" id="KW-1185">Reference proteome</keyword>
<organism evidence="1 2">
    <name type="scientific">Streptomyces atroolivaceus</name>
    <dbReference type="NCBI Taxonomy" id="66869"/>
    <lineage>
        <taxon>Bacteria</taxon>
        <taxon>Bacillati</taxon>
        <taxon>Actinomycetota</taxon>
        <taxon>Actinomycetes</taxon>
        <taxon>Kitasatosporales</taxon>
        <taxon>Streptomycetaceae</taxon>
        <taxon>Streptomyces</taxon>
    </lineage>
</organism>
<dbReference type="EMBL" id="JBHSJE010000010">
    <property type="protein sequence ID" value="MFC4982343.1"/>
    <property type="molecule type" value="Genomic_DNA"/>
</dbReference>
<dbReference type="RefSeq" id="WP_033300145.1">
    <property type="nucleotide sequence ID" value="NZ_JBFAGR010000023.1"/>
</dbReference>
<evidence type="ECO:0000313" key="1">
    <source>
        <dbReference type="EMBL" id="MFC4982343.1"/>
    </source>
</evidence>
<reference evidence="2" key="1">
    <citation type="journal article" date="2019" name="Int. J. Syst. Evol. Microbiol.">
        <title>The Global Catalogue of Microorganisms (GCM) 10K type strain sequencing project: providing services to taxonomists for standard genome sequencing and annotation.</title>
        <authorList>
            <consortium name="The Broad Institute Genomics Platform"/>
            <consortium name="The Broad Institute Genome Sequencing Center for Infectious Disease"/>
            <person name="Wu L."/>
            <person name="Ma J."/>
        </authorList>
    </citation>
    <scope>NUCLEOTIDE SEQUENCE [LARGE SCALE GENOMIC DNA]</scope>
    <source>
        <strain evidence="2">ICMP 257</strain>
    </source>
</reference>
<evidence type="ECO:0000313" key="2">
    <source>
        <dbReference type="Proteomes" id="UP001595908"/>
    </source>
</evidence>
<gene>
    <name evidence="1" type="ORF">ACFPL4_29035</name>
</gene>
<proteinExistence type="predicted"/>
<sequence length="721" mass="78627">MSREPDGLAELLPQWHRLRDTEGGEPLRALLAVIAEQVDRVRDGVDQSYENLFVETAAPWVLPYLGDLVGYRPLPGYERVQAAGLGDADDVDARSRLAEALAPRRDVAATVANRRRKGTLALLEELAQDVAGWPARAVEFSRLVSHQQPVRLYGTGTEAADLRRLGRGRLADVREGGRLDLAGGPFDTAARSVDVRRAGSPRRRGGHSPAGVGLFVWRLKPCRVSRAPAYCVDRARSLYTFSILGNDTALVTRPVPEPSTTHIATIDNVPASISRRQLADRPADHYGPGKSFTVWRDGQDEPVPLSDIVVADLSGWRYRPRLGQVAVDPVLGRIAFGSRSAPRRGVWVTYHHAFGDDTGGGEYPRERVTPPAARTYRVGPGQAHQKIMGAYEQWRTDRRAGHCGAEGIIEITHSGAYQEQLDFDLGRGDRLELRAAEGCRPVIRLLDWYSNRPDALNIRAQEGTQDDADAPRIVLDGLLVTGRGLHVSGPVGAVVLRHCTLVPGWSLEADCGPHSPEEPSLVLDRTTACVSIDRSILGTIEVIGEEVSTDPLAIHIRDSILDATGHGLPALSAPDCRHAHAVLHAHRTTVIGEVHTHAVGIAENSVFTGRLRVARRGIGCLRFSYVPPGSRTPRRHRCQPDLVGAERAGAVRPLLSSERYGTPEYGRLADGGPWQIRRGADDGSEMGVFHRLHEPQREDSLRARLAEYTPAGTDAGILPVT</sequence>